<evidence type="ECO:0000256" key="1">
    <source>
        <dbReference type="SAM" id="MobiDB-lite"/>
    </source>
</evidence>
<dbReference type="SUPFAM" id="SSF53474">
    <property type="entry name" value="alpha/beta-Hydrolases"/>
    <property type="match status" value="2"/>
</dbReference>
<dbReference type="Proteomes" id="UP000606044">
    <property type="component" value="Unassembled WGS sequence"/>
</dbReference>
<feature type="compositionally biased region" description="Low complexity" evidence="1">
    <location>
        <begin position="599"/>
        <end position="611"/>
    </location>
</feature>
<keyword evidence="3" id="KW-1185">Reference proteome</keyword>
<protein>
    <submittedName>
        <fullName evidence="2">Alpha/beta hydrolase</fullName>
    </submittedName>
</protein>
<name>A0A917FKC5_9HYPH</name>
<dbReference type="RefSeq" id="WP_188583857.1">
    <property type="nucleotide sequence ID" value="NZ_BMCT01000011.1"/>
</dbReference>
<feature type="region of interest" description="Disordered" evidence="1">
    <location>
        <begin position="579"/>
        <end position="611"/>
    </location>
</feature>
<dbReference type="GO" id="GO:0016787">
    <property type="term" value="F:hydrolase activity"/>
    <property type="evidence" value="ECO:0007669"/>
    <property type="project" value="UniProtKB-KW"/>
</dbReference>
<comment type="caution">
    <text evidence="2">The sequence shown here is derived from an EMBL/GenBank/DDBJ whole genome shotgun (WGS) entry which is preliminary data.</text>
</comment>
<organism evidence="2 3">
    <name type="scientific">Azorhizobium oxalatiphilum</name>
    <dbReference type="NCBI Taxonomy" id="980631"/>
    <lineage>
        <taxon>Bacteria</taxon>
        <taxon>Pseudomonadati</taxon>
        <taxon>Pseudomonadota</taxon>
        <taxon>Alphaproteobacteria</taxon>
        <taxon>Hyphomicrobiales</taxon>
        <taxon>Xanthobacteraceae</taxon>
        <taxon>Azorhizobium</taxon>
    </lineage>
</organism>
<dbReference type="AlphaFoldDB" id="A0A917FKC5"/>
<reference evidence="2" key="1">
    <citation type="journal article" date="2014" name="Int. J. Syst. Evol. Microbiol.">
        <title>Complete genome sequence of Corynebacterium casei LMG S-19264T (=DSM 44701T), isolated from a smear-ripened cheese.</title>
        <authorList>
            <consortium name="US DOE Joint Genome Institute (JGI-PGF)"/>
            <person name="Walter F."/>
            <person name="Albersmeier A."/>
            <person name="Kalinowski J."/>
            <person name="Ruckert C."/>
        </authorList>
    </citation>
    <scope>NUCLEOTIDE SEQUENCE</scope>
    <source>
        <strain evidence="2">CCM 7897</strain>
    </source>
</reference>
<proteinExistence type="predicted"/>
<dbReference type="Gene3D" id="3.40.50.1820">
    <property type="entry name" value="alpha/beta hydrolase"/>
    <property type="match status" value="2"/>
</dbReference>
<keyword evidence="2" id="KW-0378">Hydrolase</keyword>
<dbReference type="InterPro" id="IPR029058">
    <property type="entry name" value="AB_hydrolase_fold"/>
</dbReference>
<reference evidence="2" key="2">
    <citation type="submission" date="2020-09" db="EMBL/GenBank/DDBJ databases">
        <authorList>
            <person name="Sun Q."/>
            <person name="Sedlacek I."/>
        </authorList>
    </citation>
    <scope>NUCLEOTIDE SEQUENCE</scope>
    <source>
        <strain evidence="2">CCM 7897</strain>
    </source>
</reference>
<dbReference type="EMBL" id="BMCT01000011">
    <property type="protein sequence ID" value="GGF86300.1"/>
    <property type="molecule type" value="Genomic_DNA"/>
</dbReference>
<dbReference type="PANTHER" id="PTHR42886:SF29">
    <property type="entry name" value="PUMMELIG, ISOFORM A"/>
    <property type="match status" value="1"/>
</dbReference>
<sequence>MMPPPSIPVAFDGCAAMLHPARRPGLSGRAVIICETFGYEALATQRAMLTLAELCAADGLTVLRFHYPGTGDSAREEEPGQIDRWIDSIGAAARYLKDSHGVAEVALCGYRLGALLAIEAAQRFGDICALALLAPVLAGRAFAREQILSGAMLPFPEGSVPCDWKEILGYRLHATDIERLRSMDQRATRGAGSARRVLLVSPEEWPDDLPSGVDYLPFQHFDGLMQHAADIVIPVRVFESCAAWLRRGAPPAPAHRPLPGEPSQLQVAPGLSETRMHFGADGSCFGVLTHAANGRRDRAVLILNAGLNLHTGNGRGSVRLARRLAAAGIGVLRMDFGRIGEAAPTDPAELVRYHDLGRLADIRAALDLLAAAGYGRVVLTGICAGAYMGLHAAAAGDPRVSGAVLVNLPYFYIRDEDPSIPLWRRPLALALHLLARTRNWWANHGLDHRPDDRPMLGPAYFRRRYVAGRLLLVLHYGQLALKLKLIAALNRLSGRDWLASHEERLVAAVKAAGVPLTLVYSRDDWGLVELGIVFAEQGRRLLERGLADLRIVDGSDHTMTSRWMQDLYVAILEEKVSGPTDGDGLSRTQRTPAASHGNAPFTPAGAPTAPR</sequence>
<accession>A0A917FKC5</accession>
<evidence type="ECO:0000313" key="2">
    <source>
        <dbReference type="EMBL" id="GGF86300.1"/>
    </source>
</evidence>
<dbReference type="PANTHER" id="PTHR42886">
    <property type="entry name" value="RE40534P-RELATED"/>
    <property type="match status" value="1"/>
</dbReference>
<gene>
    <name evidence="2" type="ORF">GCM10007301_52730</name>
</gene>
<evidence type="ECO:0000313" key="3">
    <source>
        <dbReference type="Proteomes" id="UP000606044"/>
    </source>
</evidence>